<sequence>MARVLLVVAASLVALAWPAWCQRLPVLAPVTKDLATSLYTIPFHDGANLVLDIAGPLVWSTCQRGHLPAELPCKSPPCRLANAYPVPGCHAPGCARDWRGDKTCTAYPYNPVTGVCAAGSLVHTRFVANTTDGRNPVSQVNVRAVAACAPRKLLASLPGGSTGVAGLAGSGLALPAQSMDYTPLVAKQGSPAHYISVKSISMDNTRVPVSERALATGGVMLSTRVPYALLRRDVYRPFVDAFVKALAAQAAPGGPVARAVRPVAPFELCYDAQTLGNTRFGYWVPSVTLALDGGRGWRMPGVNSMVDVEPGTACLAFVEMKAVKAGDGRAPAVIVGGLQMENIVLEFDMEKKRLGLRTMPYYMQCSHFNFTRSA</sequence>
<dbReference type="InterPro" id="IPR032861">
    <property type="entry name" value="TAXi_N"/>
</dbReference>
<evidence type="ECO:0000313" key="4">
    <source>
        <dbReference type="EnsemblPlants" id="EMT04933"/>
    </source>
</evidence>
<comment type="similarity">
    <text evidence="1">Belongs to the peptidase A1 family.</text>
</comment>
<protein>
    <submittedName>
        <fullName evidence="4">Basic 7S globulin</fullName>
    </submittedName>
</protein>
<evidence type="ECO:0000256" key="1">
    <source>
        <dbReference type="ARBA" id="ARBA00007447"/>
    </source>
</evidence>
<dbReference type="GO" id="GO:0004190">
    <property type="term" value="F:aspartic-type endopeptidase activity"/>
    <property type="evidence" value="ECO:0007669"/>
    <property type="project" value="InterPro"/>
</dbReference>
<evidence type="ECO:0000259" key="3">
    <source>
        <dbReference type="Pfam" id="PF14543"/>
    </source>
</evidence>
<dbReference type="Pfam" id="PF14541">
    <property type="entry name" value="TAXi_C"/>
    <property type="match status" value="1"/>
</dbReference>
<evidence type="ECO:0000259" key="2">
    <source>
        <dbReference type="Pfam" id="PF14541"/>
    </source>
</evidence>
<organism evidence="4">
    <name type="scientific">Aegilops tauschii</name>
    <name type="common">Tausch's goatgrass</name>
    <name type="synonym">Aegilops squarrosa</name>
    <dbReference type="NCBI Taxonomy" id="37682"/>
    <lineage>
        <taxon>Eukaryota</taxon>
        <taxon>Viridiplantae</taxon>
        <taxon>Streptophyta</taxon>
        <taxon>Embryophyta</taxon>
        <taxon>Tracheophyta</taxon>
        <taxon>Spermatophyta</taxon>
        <taxon>Magnoliopsida</taxon>
        <taxon>Liliopsida</taxon>
        <taxon>Poales</taxon>
        <taxon>Poaceae</taxon>
        <taxon>BOP clade</taxon>
        <taxon>Pooideae</taxon>
        <taxon>Triticodae</taxon>
        <taxon>Triticeae</taxon>
        <taxon>Triticinae</taxon>
        <taxon>Aegilops</taxon>
    </lineage>
</organism>
<accession>M8BDU1</accession>
<dbReference type="EnsemblPlants" id="EMT04933">
    <property type="protein sequence ID" value="EMT04933"/>
    <property type="gene ID" value="F775_15582"/>
</dbReference>
<reference evidence="4" key="1">
    <citation type="submission" date="2015-06" db="UniProtKB">
        <authorList>
            <consortium name="EnsemblPlants"/>
        </authorList>
    </citation>
    <scope>IDENTIFICATION</scope>
</reference>
<dbReference type="SUPFAM" id="SSF50630">
    <property type="entry name" value="Acid proteases"/>
    <property type="match status" value="1"/>
</dbReference>
<name>M8BDU1_AEGTA</name>
<proteinExistence type="inferred from homology"/>
<dbReference type="InterPro" id="IPR021109">
    <property type="entry name" value="Peptidase_aspartic_dom_sf"/>
</dbReference>
<dbReference type="InterPro" id="IPR032799">
    <property type="entry name" value="TAXi_C"/>
</dbReference>
<feature type="domain" description="Xylanase inhibitor C-terminal" evidence="2">
    <location>
        <begin position="194"/>
        <end position="356"/>
    </location>
</feature>
<dbReference type="PANTHER" id="PTHR47965">
    <property type="entry name" value="ASPARTYL PROTEASE-RELATED"/>
    <property type="match status" value="1"/>
</dbReference>
<dbReference type="Gene3D" id="2.40.70.10">
    <property type="entry name" value="Acid Proteases"/>
    <property type="match status" value="2"/>
</dbReference>
<dbReference type="InterPro" id="IPR001461">
    <property type="entry name" value="Aspartic_peptidase_A1"/>
</dbReference>
<dbReference type="Pfam" id="PF14543">
    <property type="entry name" value="TAXi_N"/>
    <property type="match status" value="1"/>
</dbReference>
<dbReference type="GO" id="GO:0006508">
    <property type="term" value="P:proteolysis"/>
    <property type="evidence" value="ECO:0007669"/>
    <property type="project" value="InterPro"/>
</dbReference>
<dbReference type="AlphaFoldDB" id="M8BDU1"/>
<feature type="domain" description="Xylanase inhibitor N-terminal" evidence="3">
    <location>
        <begin position="47"/>
        <end position="178"/>
    </location>
</feature>
<dbReference type="PANTHER" id="PTHR47965:SF61">
    <property type="entry name" value="OS01G0937100 PROTEIN"/>
    <property type="match status" value="1"/>
</dbReference>